<keyword evidence="3" id="KW-1185">Reference proteome</keyword>
<feature type="region of interest" description="Disordered" evidence="1">
    <location>
        <begin position="1"/>
        <end position="53"/>
    </location>
</feature>
<evidence type="ECO:0000256" key="1">
    <source>
        <dbReference type="SAM" id="MobiDB-lite"/>
    </source>
</evidence>
<evidence type="ECO:0000313" key="2">
    <source>
        <dbReference type="EMBL" id="MBB4066556.1"/>
    </source>
</evidence>
<feature type="compositionally biased region" description="Pro residues" evidence="1">
    <location>
        <begin position="73"/>
        <end position="94"/>
    </location>
</feature>
<dbReference type="EMBL" id="JACIEZ010000010">
    <property type="protein sequence ID" value="MBB4066556.1"/>
    <property type="molecule type" value="Genomic_DNA"/>
</dbReference>
<reference evidence="2 3" key="1">
    <citation type="submission" date="2020-08" db="EMBL/GenBank/DDBJ databases">
        <title>Genomic Encyclopedia of Type Strains, Phase IV (KMG-IV): sequencing the most valuable type-strain genomes for metagenomic binning, comparative biology and taxonomic classification.</title>
        <authorList>
            <person name="Goeker M."/>
        </authorList>
    </citation>
    <scope>NUCLEOTIDE SEQUENCE [LARGE SCALE GENOMIC DNA]</scope>
    <source>
        <strain evidence="2 3">DSM 29853</strain>
    </source>
</reference>
<organism evidence="2 3">
    <name type="scientific">Gellertiella hungarica</name>
    <dbReference type="NCBI Taxonomy" id="1572859"/>
    <lineage>
        <taxon>Bacteria</taxon>
        <taxon>Pseudomonadati</taxon>
        <taxon>Pseudomonadota</taxon>
        <taxon>Alphaproteobacteria</taxon>
        <taxon>Hyphomicrobiales</taxon>
        <taxon>Rhizobiaceae</taxon>
        <taxon>Gellertiella</taxon>
    </lineage>
</organism>
<dbReference type="Proteomes" id="UP000528286">
    <property type="component" value="Unassembled WGS sequence"/>
</dbReference>
<gene>
    <name evidence="2" type="ORF">GGR23_003773</name>
</gene>
<dbReference type="RefSeq" id="WP_183367824.1">
    <property type="nucleotide sequence ID" value="NZ_JACIEZ010000010.1"/>
</dbReference>
<name>A0A7W6J852_9HYPH</name>
<evidence type="ECO:0000313" key="3">
    <source>
        <dbReference type="Proteomes" id="UP000528286"/>
    </source>
</evidence>
<feature type="region of interest" description="Disordered" evidence="1">
    <location>
        <begin position="67"/>
        <end position="100"/>
    </location>
</feature>
<proteinExistence type="predicted"/>
<accession>A0A7W6J852</accession>
<comment type="caution">
    <text evidence="2">The sequence shown here is derived from an EMBL/GenBank/DDBJ whole genome shotgun (WGS) entry which is preliminary data.</text>
</comment>
<protein>
    <submittedName>
        <fullName evidence="2">Uncharacterized protein</fullName>
    </submittedName>
</protein>
<dbReference type="AlphaFoldDB" id="A0A7W6J852"/>
<sequence length="100" mass="9838">MVQQVGPKGHAPDVSGAGKTRSADKPMPEQSKSSQSVGHLAKAQVAESGDTAPNAIGKAASLIAKTMLDAAPAPDPVPPTDPAPSDPPAAPGPAPDETQA</sequence>